<sequence length="143" mass="16618">MINFKGSVTLQDVAVEFTPEEWQLLDCDQRTLYWDVMLENFRNLISVGCPDTKTKVIFKVEQGQEPWMVEGENPHWRTPGCPDTKTKVIFKVEQGQEPWMVVGENPRWRTPAFLQGDERLTNESDFLNIHQIEGKPCLTALSY</sequence>
<organism evidence="2">
    <name type="scientific">Camelus bactrianus</name>
    <name type="common">Bactrian camel</name>
    <dbReference type="NCBI Taxonomy" id="9837"/>
    <lineage>
        <taxon>Eukaryota</taxon>
        <taxon>Metazoa</taxon>
        <taxon>Chordata</taxon>
        <taxon>Craniata</taxon>
        <taxon>Vertebrata</taxon>
        <taxon>Euteleostomi</taxon>
        <taxon>Mammalia</taxon>
        <taxon>Eutheria</taxon>
        <taxon>Laurasiatheria</taxon>
        <taxon>Artiodactyla</taxon>
        <taxon>Tylopoda</taxon>
        <taxon>Camelidae</taxon>
        <taxon>Camelus</taxon>
    </lineage>
</organism>
<dbReference type="PANTHER" id="PTHR23232">
    <property type="entry name" value="KRAB DOMAIN C2H2 ZINC FINGER"/>
    <property type="match status" value="1"/>
</dbReference>
<gene>
    <name evidence="2" type="primary">ZNF684</name>
</gene>
<dbReference type="InterPro" id="IPR001909">
    <property type="entry name" value="KRAB"/>
</dbReference>
<dbReference type="InterPro" id="IPR050169">
    <property type="entry name" value="Krueppel_C2H2_ZnF"/>
</dbReference>
<dbReference type="Gene3D" id="6.10.140.140">
    <property type="match status" value="1"/>
</dbReference>
<evidence type="ECO:0000313" key="2">
    <source>
        <dbReference type="RefSeq" id="XP_045376216.1"/>
    </source>
</evidence>
<dbReference type="PANTHER" id="PTHR23232:SF157">
    <property type="entry name" value="ZINC FINGER PROTEIN 525"/>
    <property type="match status" value="1"/>
</dbReference>
<dbReference type="AlphaFoldDB" id="A0A9W3GC46"/>
<feature type="domain" description="KRAB" evidence="1">
    <location>
        <begin position="8"/>
        <end position="79"/>
    </location>
</feature>
<dbReference type="SMART" id="SM00349">
    <property type="entry name" value="KRAB"/>
    <property type="match status" value="1"/>
</dbReference>
<protein>
    <submittedName>
        <fullName evidence="2">Zinc finger protein 684 isoform X7</fullName>
    </submittedName>
</protein>
<reference evidence="2" key="1">
    <citation type="submission" date="2025-08" db="UniProtKB">
        <authorList>
            <consortium name="RefSeq"/>
        </authorList>
    </citation>
    <scope>IDENTIFICATION</scope>
    <source>
        <tissue evidence="2">Blood</tissue>
    </source>
</reference>
<dbReference type="PROSITE" id="PS50805">
    <property type="entry name" value="KRAB"/>
    <property type="match status" value="1"/>
</dbReference>
<dbReference type="SUPFAM" id="SSF109640">
    <property type="entry name" value="KRAB domain (Kruppel-associated box)"/>
    <property type="match status" value="1"/>
</dbReference>
<dbReference type="RefSeq" id="XP_045376216.1">
    <property type="nucleotide sequence ID" value="XM_045520260.1"/>
</dbReference>
<dbReference type="CDD" id="cd07765">
    <property type="entry name" value="KRAB_A-box"/>
    <property type="match status" value="1"/>
</dbReference>
<evidence type="ECO:0000259" key="1">
    <source>
        <dbReference type="PROSITE" id="PS50805"/>
    </source>
</evidence>
<proteinExistence type="predicted"/>
<accession>A0A9W3GC46</accession>
<name>A0A9W3GC46_CAMBA</name>
<dbReference type="InterPro" id="IPR036051">
    <property type="entry name" value="KRAB_dom_sf"/>
</dbReference>
<dbReference type="GO" id="GO:0006355">
    <property type="term" value="P:regulation of DNA-templated transcription"/>
    <property type="evidence" value="ECO:0007669"/>
    <property type="project" value="InterPro"/>
</dbReference>
<dbReference type="Pfam" id="PF01352">
    <property type="entry name" value="KRAB"/>
    <property type="match status" value="1"/>
</dbReference>